<dbReference type="SUPFAM" id="SSF90123">
    <property type="entry name" value="ABC transporter transmembrane region"/>
    <property type="match status" value="1"/>
</dbReference>
<evidence type="ECO:0000256" key="4">
    <source>
        <dbReference type="ARBA" id="ARBA00022741"/>
    </source>
</evidence>
<evidence type="ECO:0000313" key="11">
    <source>
        <dbReference type="EMBL" id="OIJ21572.1"/>
    </source>
</evidence>
<evidence type="ECO:0000256" key="3">
    <source>
        <dbReference type="ARBA" id="ARBA00022692"/>
    </source>
</evidence>
<evidence type="ECO:0000313" key="12">
    <source>
        <dbReference type="Proteomes" id="UP000180057"/>
    </source>
</evidence>
<dbReference type="SMART" id="SM00382">
    <property type="entry name" value="AAA"/>
    <property type="match status" value="1"/>
</dbReference>
<feature type="transmembrane region" description="Helical" evidence="8">
    <location>
        <begin position="257"/>
        <end position="282"/>
    </location>
</feature>
<dbReference type="InterPro" id="IPR003593">
    <property type="entry name" value="AAA+_ATPase"/>
</dbReference>
<dbReference type="PROSITE" id="PS50893">
    <property type="entry name" value="ABC_TRANSPORTER_2"/>
    <property type="match status" value="1"/>
</dbReference>
<accession>A0A1S2M9Z4</accession>
<dbReference type="Gene3D" id="1.20.1560.10">
    <property type="entry name" value="ABC transporter type 1, transmembrane domain"/>
    <property type="match status" value="1"/>
</dbReference>
<evidence type="ECO:0000256" key="1">
    <source>
        <dbReference type="ARBA" id="ARBA00004651"/>
    </source>
</evidence>
<dbReference type="Proteomes" id="UP000180057">
    <property type="component" value="Unassembled WGS sequence"/>
</dbReference>
<keyword evidence="12" id="KW-1185">Reference proteome</keyword>
<evidence type="ECO:0000256" key="7">
    <source>
        <dbReference type="ARBA" id="ARBA00023136"/>
    </source>
</evidence>
<protein>
    <submittedName>
        <fullName evidence="11">Multidrug ABC transporter ATP-binding protein</fullName>
    </submittedName>
</protein>
<keyword evidence="6 8" id="KW-1133">Transmembrane helix</keyword>
<dbReference type="CDD" id="cd18545">
    <property type="entry name" value="ABC_6TM_YknV_like"/>
    <property type="match status" value="1"/>
</dbReference>
<evidence type="ECO:0000256" key="8">
    <source>
        <dbReference type="SAM" id="Phobius"/>
    </source>
</evidence>
<feature type="domain" description="ABC transporter" evidence="9">
    <location>
        <begin position="352"/>
        <end position="586"/>
    </location>
</feature>
<dbReference type="GO" id="GO:0016887">
    <property type="term" value="F:ATP hydrolysis activity"/>
    <property type="evidence" value="ECO:0007669"/>
    <property type="project" value="InterPro"/>
</dbReference>
<dbReference type="GO" id="GO:0005524">
    <property type="term" value="F:ATP binding"/>
    <property type="evidence" value="ECO:0007669"/>
    <property type="project" value="UniProtKB-KW"/>
</dbReference>
<dbReference type="Pfam" id="PF00664">
    <property type="entry name" value="ABC_membrane"/>
    <property type="match status" value="1"/>
</dbReference>
<keyword evidence="5 11" id="KW-0067">ATP-binding</keyword>
<dbReference type="GO" id="GO:0005886">
    <property type="term" value="C:plasma membrane"/>
    <property type="evidence" value="ECO:0007669"/>
    <property type="project" value="UniProtKB-SubCell"/>
</dbReference>
<dbReference type="PANTHER" id="PTHR43394">
    <property type="entry name" value="ATP-DEPENDENT PERMEASE MDL1, MITOCHONDRIAL"/>
    <property type="match status" value="1"/>
</dbReference>
<dbReference type="SUPFAM" id="SSF52540">
    <property type="entry name" value="P-loop containing nucleoside triphosphate hydrolases"/>
    <property type="match status" value="1"/>
</dbReference>
<evidence type="ECO:0000256" key="6">
    <source>
        <dbReference type="ARBA" id="ARBA00022989"/>
    </source>
</evidence>
<sequence length="594" mass="66239">MARNKFDVDEELESPFRLVHFKRLLGYVKPYKKLMALTVFLMLVASLANLIGPYLIKQAIDVEIPSGNTGGIVMLAGIYLIAVIVTGVCMKYRIRIMAWIGQSVIQHIRKDLFTHLQKLSFSYYDSRPHGKILARVVNYVNSLSDLLSNGIINLITDLFSIAVIVGFMLYIDVQLTILTLAGLPVLATIIFILKNAQRRGWQRLSNKQSNLNAYIHESINGIKITQSFVREEENKKIFRDVSGSYRSSWMKAVRIQFLLSPSIDNISVLTVSFIYVVGIASIGDGGMTAGALIAFTGYIWMFWAPLANIGNFYNAIITAMAYLERIFETIDEKPTVKSDPHAAMLPPIKGKVEFDQVVFGYETEERILDHINFKVNPGDTIALVGATGSGKTTIVNLISRFYDVKSGQIKIDGTDIKTVTLASLREQMGIMLQDPFVFSGTIMDNIRYGRLGATDEEVIRTAKAVQAHDFIDGLEGGYFTEVNERGTRLSSGQRQLISFARALLADPKILILDEATSSIDTETELALQKGLETLLSGRTSFIIAHRLSTIKNATKILYIENGRIIEKGTHNELMEKKGHYWKLSNSQGHSIESG</sequence>
<reference evidence="11 12" key="1">
    <citation type="submission" date="2016-10" db="EMBL/GenBank/DDBJ databases">
        <title>Draft genome sequences of four alkaliphilic bacteria belonging to the Anaerobacillus genus.</title>
        <authorList>
            <person name="Bassil N.M."/>
            <person name="Lloyd J.R."/>
        </authorList>
    </citation>
    <scope>NUCLEOTIDE SEQUENCE [LARGE SCALE GENOMIC DNA]</scope>
    <source>
        <strain evidence="11 12">DSM 22531</strain>
    </source>
</reference>
<dbReference type="Pfam" id="PF00005">
    <property type="entry name" value="ABC_tran"/>
    <property type="match status" value="1"/>
</dbReference>
<dbReference type="PROSITE" id="PS00211">
    <property type="entry name" value="ABC_TRANSPORTER_1"/>
    <property type="match status" value="1"/>
</dbReference>
<comment type="caution">
    <text evidence="11">The sequence shown here is derived from an EMBL/GenBank/DDBJ whole genome shotgun (WGS) entry which is preliminary data.</text>
</comment>
<feature type="transmembrane region" description="Helical" evidence="8">
    <location>
        <begin position="68"/>
        <end position="90"/>
    </location>
</feature>
<evidence type="ECO:0000256" key="2">
    <source>
        <dbReference type="ARBA" id="ARBA00022448"/>
    </source>
</evidence>
<dbReference type="RefSeq" id="WP_071388182.1">
    <property type="nucleotide sequence ID" value="NZ_MLQS01000001.1"/>
</dbReference>
<dbReference type="InterPro" id="IPR027417">
    <property type="entry name" value="P-loop_NTPase"/>
</dbReference>
<dbReference type="STRING" id="472963.BKP45_02210"/>
<dbReference type="PROSITE" id="PS50929">
    <property type="entry name" value="ABC_TM1F"/>
    <property type="match status" value="1"/>
</dbReference>
<dbReference type="InterPro" id="IPR003439">
    <property type="entry name" value="ABC_transporter-like_ATP-bd"/>
</dbReference>
<proteinExistence type="predicted"/>
<dbReference type="InterPro" id="IPR036640">
    <property type="entry name" value="ABC1_TM_sf"/>
</dbReference>
<dbReference type="InterPro" id="IPR039421">
    <property type="entry name" value="Type_1_exporter"/>
</dbReference>
<feature type="transmembrane region" description="Helical" evidence="8">
    <location>
        <begin position="34"/>
        <end position="56"/>
    </location>
</feature>
<name>A0A1S2M9Z4_9BACI</name>
<dbReference type="AlphaFoldDB" id="A0A1S2M9Z4"/>
<dbReference type="OrthoDB" id="9770415at2"/>
<dbReference type="InterPro" id="IPR017871">
    <property type="entry name" value="ABC_transporter-like_CS"/>
</dbReference>
<dbReference type="GO" id="GO:0015421">
    <property type="term" value="F:ABC-type oligopeptide transporter activity"/>
    <property type="evidence" value="ECO:0007669"/>
    <property type="project" value="TreeGrafter"/>
</dbReference>
<gene>
    <name evidence="11" type="ORF">BKP45_02210</name>
</gene>
<dbReference type="Gene3D" id="3.40.50.300">
    <property type="entry name" value="P-loop containing nucleotide triphosphate hydrolases"/>
    <property type="match status" value="1"/>
</dbReference>
<feature type="transmembrane region" description="Helical" evidence="8">
    <location>
        <begin position="151"/>
        <end position="171"/>
    </location>
</feature>
<feature type="transmembrane region" description="Helical" evidence="8">
    <location>
        <begin position="177"/>
        <end position="193"/>
    </location>
</feature>
<dbReference type="FunFam" id="3.40.50.300:FF:000287">
    <property type="entry name" value="Multidrug ABC transporter ATP-binding protein"/>
    <property type="match status" value="1"/>
</dbReference>
<dbReference type="InterPro" id="IPR011527">
    <property type="entry name" value="ABC1_TM_dom"/>
</dbReference>
<keyword evidence="4" id="KW-0547">Nucleotide-binding</keyword>
<organism evidence="11 12">
    <name type="scientific">Anaerobacillus alkalidiazotrophicus</name>
    <dbReference type="NCBI Taxonomy" id="472963"/>
    <lineage>
        <taxon>Bacteria</taxon>
        <taxon>Bacillati</taxon>
        <taxon>Bacillota</taxon>
        <taxon>Bacilli</taxon>
        <taxon>Bacillales</taxon>
        <taxon>Bacillaceae</taxon>
        <taxon>Anaerobacillus</taxon>
    </lineage>
</organism>
<evidence type="ECO:0000259" key="9">
    <source>
        <dbReference type="PROSITE" id="PS50893"/>
    </source>
</evidence>
<dbReference type="EMBL" id="MLQS01000001">
    <property type="protein sequence ID" value="OIJ21572.1"/>
    <property type="molecule type" value="Genomic_DNA"/>
</dbReference>
<keyword evidence="3 8" id="KW-0812">Transmembrane</keyword>
<feature type="domain" description="ABC transmembrane type-1" evidence="10">
    <location>
        <begin position="36"/>
        <end position="318"/>
    </location>
</feature>
<keyword evidence="7 8" id="KW-0472">Membrane</keyword>
<evidence type="ECO:0000259" key="10">
    <source>
        <dbReference type="PROSITE" id="PS50929"/>
    </source>
</evidence>
<evidence type="ECO:0000256" key="5">
    <source>
        <dbReference type="ARBA" id="ARBA00022840"/>
    </source>
</evidence>
<keyword evidence="2" id="KW-0813">Transport</keyword>
<comment type="subcellular location">
    <subcellularLocation>
        <location evidence="1">Cell membrane</location>
        <topology evidence="1">Multi-pass membrane protein</topology>
    </subcellularLocation>
</comment>
<dbReference type="PANTHER" id="PTHR43394:SF1">
    <property type="entry name" value="ATP-BINDING CASSETTE SUB-FAMILY B MEMBER 10, MITOCHONDRIAL"/>
    <property type="match status" value="1"/>
</dbReference>